<keyword evidence="2" id="KW-1185">Reference proteome</keyword>
<comment type="caution">
    <text evidence="1">The sequence shown here is derived from an EMBL/GenBank/DDBJ whole genome shotgun (WGS) entry which is preliminary data.</text>
</comment>
<dbReference type="STRING" id="1077974.GOEFS_083_00310"/>
<evidence type="ECO:0000313" key="2">
    <source>
        <dbReference type="Proteomes" id="UP000035034"/>
    </source>
</evidence>
<sequence>MTVSSDRRAWETRLMRAAASGDLDPNMPVAERAAVQFLLSDTPELDLHTSTVWAELVAADVPAGERVESTQMWMRELRDALRRGHPDQGSGDTT</sequence>
<reference evidence="1 2" key="1">
    <citation type="submission" date="2011-12" db="EMBL/GenBank/DDBJ databases">
        <title>Whole genome shotgun sequence of Gordonia effusa NBRC 100432.</title>
        <authorList>
            <person name="Yoshida I."/>
            <person name="Takarada H."/>
            <person name="Hosoyama A."/>
            <person name="Tsuchikane K."/>
            <person name="Katsumata H."/>
            <person name="Yamazaki S."/>
            <person name="Fujita N."/>
        </authorList>
    </citation>
    <scope>NUCLEOTIDE SEQUENCE [LARGE SCALE GENOMIC DNA]</scope>
    <source>
        <strain evidence="1 2">NBRC 100432</strain>
    </source>
</reference>
<dbReference type="EMBL" id="BAEH01000083">
    <property type="protein sequence ID" value="GAB19399.1"/>
    <property type="molecule type" value="Genomic_DNA"/>
</dbReference>
<evidence type="ECO:0000313" key="1">
    <source>
        <dbReference type="EMBL" id="GAB19399.1"/>
    </source>
</evidence>
<organism evidence="1 2">
    <name type="scientific">Gordonia effusa NBRC 100432</name>
    <dbReference type="NCBI Taxonomy" id="1077974"/>
    <lineage>
        <taxon>Bacteria</taxon>
        <taxon>Bacillati</taxon>
        <taxon>Actinomycetota</taxon>
        <taxon>Actinomycetes</taxon>
        <taxon>Mycobacteriales</taxon>
        <taxon>Gordoniaceae</taxon>
        <taxon>Gordonia</taxon>
    </lineage>
</organism>
<dbReference type="AlphaFoldDB" id="H0R2U8"/>
<name>H0R2U8_9ACTN</name>
<protein>
    <submittedName>
        <fullName evidence="1">Uncharacterized protein</fullName>
    </submittedName>
</protein>
<proteinExistence type="predicted"/>
<accession>H0R2U8</accession>
<dbReference type="Proteomes" id="UP000035034">
    <property type="component" value="Unassembled WGS sequence"/>
</dbReference>
<gene>
    <name evidence="1" type="ORF">GOEFS_083_00310</name>
</gene>